<dbReference type="PANTHER" id="PTHR22093">
    <property type="entry name" value="LEUKOCYTE RECEPTOR CLUSTER LRC MEMBER 1"/>
    <property type="match status" value="1"/>
</dbReference>
<evidence type="ECO:0000313" key="4">
    <source>
        <dbReference type="Proteomes" id="UP001385951"/>
    </source>
</evidence>
<feature type="domain" description="CBF1-interacting co-repressor CIR N-terminal" evidence="2">
    <location>
        <begin position="11"/>
        <end position="47"/>
    </location>
</feature>
<dbReference type="PANTHER" id="PTHR22093:SF0">
    <property type="entry name" value="LEUKOCYTE RECEPTOR CLUSTER MEMBER 1"/>
    <property type="match status" value="1"/>
</dbReference>
<dbReference type="InterPro" id="IPR039875">
    <property type="entry name" value="LENG1-like"/>
</dbReference>
<feature type="region of interest" description="Disordered" evidence="1">
    <location>
        <begin position="108"/>
        <end position="252"/>
    </location>
</feature>
<comment type="caution">
    <text evidence="3">The sequence shown here is derived from an EMBL/GenBank/DDBJ whole genome shotgun (WGS) entry which is preliminary data.</text>
</comment>
<reference evidence="3 4" key="1">
    <citation type="submission" date="2022-09" db="EMBL/GenBank/DDBJ databases">
        <authorList>
            <person name="Palmer J.M."/>
        </authorList>
    </citation>
    <scope>NUCLEOTIDE SEQUENCE [LARGE SCALE GENOMIC DNA]</scope>
    <source>
        <strain evidence="3 4">DSM 7382</strain>
    </source>
</reference>
<organism evidence="3 4">
    <name type="scientific">Cerrena zonata</name>
    <dbReference type="NCBI Taxonomy" id="2478898"/>
    <lineage>
        <taxon>Eukaryota</taxon>
        <taxon>Fungi</taxon>
        <taxon>Dikarya</taxon>
        <taxon>Basidiomycota</taxon>
        <taxon>Agaricomycotina</taxon>
        <taxon>Agaricomycetes</taxon>
        <taxon>Polyporales</taxon>
        <taxon>Cerrenaceae</taxon>
        <taxon>Cerrena</taxon>
    </lineage>
</organism>
<dbReference type="AlphaFoldDB" id="A0AAW0G854"/>
<accession>A0AAW0G854</accession>
<evidence type="ECO:0000259" key="2">
    <source>
        <dbReference type="SMART" id="SM01083"/>
    </source>
</evidence>
<protein>
    <recommendedName>
        <fullName evidence="2">CBF1-interacting co-repressor CIR N-terminal domain-containing protein</fullName>
    </recommendedName>
</protein>
<feature type="compositionally biased region" description="Basic residues" evidence="1">
    <location>
        <begin position="1"/>
        <end position="14"/>
    </location>
</feature>
<evidence type="ECO:0000256" key="1">
    <source>
        <dbReference type="SAM" id="MobiDB-lite"/>
    </source>
</evidence>
<name>A0AAW0G854_9APHY</name>
<feature type="compositionally biased region" description="Basic and acidic residues" evidence="1">
    <location>
        <begin position="15"/>
        <end position="41"/>
    </location>
</feature>
<feature type="compositionally biased region" description="Polar residues" evidence="1">
    <location>
        <begin position="160"/>
        <end position="180"/>
    </location>
</feature>
<evidence type="ECO:0000313" key="3">
    <source>
        <dbReference type="EMBL" id="KAK7689625.1"/>
    </source>
</evidence>
<dbReference type="EMBL" id="JASBNA010000008">
    <property type="protein sequence ID" value="KAK7689625.1"/>
    <property type="molecule type" value="Genomic_DNA"/>
</dbReference>
<feature type="compositionally biased region" description="Basic and acidic residues" evidence="1">
    <location>
        <begin position="137"/>
        <end position="156"/>
    </location>
</feature>
<sequence length="372" mass="42341">MGKLNIAHHKSYHPYRRDNIERVRQDEEEAAKKEAVEEGRMLLADSEARIDLLRQRAGLVQGKSRRKQDESEDTEPPQAGPSTLTTAAGHINLFEDLEQQSLPLVIRTSSKRSSEPTDKGVPLAPSEKDLKPWYSDKQPELDDDRKLRDLARKSVHDPLTSINSQLGSRPLNAANTSVNGRRSRAPPSRLRRSPSPRARAKTDPRPPEVTERMSRESTERQRAVELIRRKKREMAGSETPSTVHGGMDGGYRDVFNRREVEDAHRHRDRRWDGNDDRGTRRNSTRCWVSFPFTHRYLSEDANSNGIDSFLWLKSAPRRRDGVVAFHSLVWLSYEGGVHLAQSGLTSPILSCSHVSRLTHDNVHTVLRVKVPE</sequence>
<feature type="compositionally biased region" description="Basic residues" evidence="1">
    <location>
        <begin position="181"/>
        <end position="194"/>
    </location>
</feature>
<gene>
    <name evidence="3" type="ORF">QCA50_007418</name>
</gene>
<proteinExistence type="predicted"/>
<feature type="region of interest" description="Disordered" evidence="1">
    <location>
        <begin position="1"/>
        <end position="41"/>
    </location>
</feature>
<keyword evidence="4" id="KW-1185">Reference proteome</keyword>
<dbReference type="InterPro" id="IPR019339">
    <property type="entry name" value="CIR_N_dom"/>
</dbReference>
<feature type="region of interest" description="Disordered" evidence="1">
    <location>
        <begin position="55"/>
        <end position="85"/>
    </location>
</feature>
<dbReference type="SMART" id="SM01083">
    <property type="entry name" value="Cir_N"/>
    <property type="match status" value="1"/>
</dbReference>
<dbReference type="Proteomes" id="UP001385951">
    <property type="component" value="Unassembled WGS sequence"/>
</dbReference>
<feature type="compositionally biased region" description="Basic and acidic residues" evidence="1">
    <location>
        <begin position="200"/>
        <end position="227"/>
    </location>
</feature>